<feature type="region of interest" description="Disordered" evidence="1">
    <location>
        <begin position="102"/>
        <end position="123"/>
    </location>
</feature>
<evidence type="ECO:0000313" key="2">
    <source>
        <dbReference type="EMBL" id="WIA18675.1"/>
    </source>
</evidence>
<dbReference type="EMBL" id="CP126217">
    <property type="protein sequence ID" value="WIA18675.1"/>
    <property type="molecule type" value="Genomic_DNA"/>
</dbReference>
<organism evidence="2 3">
    <name type="scientific">Tetradesmus obliquus</name>
    <name type="common">Green alga</name>
    <name type="synonym">Acutodesmus obliquus</name>
    <dbReference type="NCBI Taxonomy" id="3088"/>
    <lineage>
        <taxon>Eukaryota</taxon>
        <taxon>Viridiplantae</taxon>
        <taxon>Chlorophyta</taxon>
        <taxon>core chlorophytes</taxon>
        <taxon>Chlorophyceae</taxon>
        <taxon>CS clade</taxon>
        <taxon>Sphaeropleales</taxon>
        <taxon>Scenedesmaceae</taxon>
        <taxon>Tetradesmus</taxon>
    </lineage>
</organism>
<dbReference type="SUPFAM" id="SSF81383">
    <property type="entry name" value="F-box domain"/>
    <property type="match status" value="1"/>
</dbReference>
<reference evidence="2 3" key="1">
    <citation type="submission" date="2023-05" db="EMBL/GenBank/DDBJ databases">
        <title>A 100% complete, gapless, phased diploid assembly of the Scenedesmus obliquus UTEX 3031 genome.</title>
        <authorList>
            <person name="Biondi T.C."/>
            <person name="Hanschen E.R."/>
            <person name="Kwon T."/>
            <person name="Eng W."/>
            <person name="Kruse C.P.S."/>
            <person name="Koehler S.I."/>
            <person name="Kunde Y."/>
            <person name="Gleasner C.D."/>
            <person name="You Mak K.T."/>
            <person name="Polle J."/>
            <person name="Hovde B.T."/>
            <person name="Starkenburg S.R."/>
        </authorList>
    </citation>
    <scope>NUCLEOTIDE SEQUENCE [LARGE SCALE GENOMIC DNA]</scope>
    <source>
        <strain evidence="2 3">DOE0152z</strain>
    </source>
</reference>
<evidence type="ECO:0000313" key="3">
    <source>
        <dbReference type="Proteomes" id="UP001244341"/>
    </source>
</evidence>
<gene>
    <name evidence="2" type="ORF">OEZ85_003379</name>
</gene>
<accession>A0ABY8UBJ3</accession>
<feature type="compositionally biased region" description="Low complexity" evidence="1">
    <location>
        <begin position="111"/>
        <end position="123"/>
    </location>
</feature>
<dbReference type="Gene3D" id="1.20.1280.50">
    <property type="match status" value="1"/>
</dbReference>
<protein>
    <recommendedName>
        <fullName evidence="4">F-box domain-containing protein</fullName>
    </recommendedName>
</protein>
<evidence type="ECO:0000256" key="1">
    <source>
        <dbReference type="SAM" id="MobiDB-lite"/>
    </source>
</evidence>
<proteinExistence type="predicted"/>
<name>A0ABY8UBJ3_TETOB</name>
<keyword evidence="3" id="KW-1185">Reference proteome</keyword>
<evidence type="ECO:0008006" key="4">
    <source>
        <dbReference type="Google" id="ProtNLM"/>
    </source>
</evidence>
<sequence>MEEEQDCIMSLSDFPEPILFKVFRHLEGAELAKLCTQDRRLRVVAGEQTLWQALALDRWPNATACHHGGDWQQLYRTRARLPNTFTAGIDRLHQLTRQAAGKQQLRMNSDSLPGTAASSSPAGSPLRTNVYGFSQVPYTRIPHMLLDKVMENLFSLCAWSAGRSTARRNLFATSSSSSSRDACSVNSSEQAAAAASEMRLVRQDMAWWLSSKPEAVLQYVRRSSSMLDDWDMWGSGFSAWPEVVWRRSALQFLADLQLGPQEGVCPSVTERLQRELAHLDDCIRSVDTESTDLPTPTRPQGLPAKHWWYSLRGQLAGCAC</sequence>
<dbReference type="Proteomes" id="UP001244341">
    <property type="component" value="Chromosome 10b"/>
</dbReference>
<dbReference type="InterPro" id="IPR036047">
    <property type="entry name" value="F-box-like_dom_sf"/>
</dbReference>